<dbReference type="GO" id="GO:0005524">
    <property type="term" value="F:ATP binding"/>
    <property type="evidence" value="ECO:0007669"/>
    <property type="project" value="UniProtKB-KW"/>
</dbReference>
<dbReference type="Pfam" id="PF02223">
    <property type="entry name" value="Thymidylate_kin"/>
    <property type="match status" value="1"/>
</dbReference>
<dbReference type="EMBL" id="PCWO01000029">
    <property type="protein sequence ID" value="PIR04902.1"/>
    <property type="molecule type" value="Genomic_DNA"/>
</dbReference>
<evidence type="ECO:0000256" key="3">
    <source>
        <dbReference type="ARBA" id="ARBA00022840"/>
    </source>
</evidence>
<dbReference type="SUPFAM" id="SSF52540">
    <property type="entry name" value="P-loop containing nucleoside triphosphate hydrolases"/>
    <property type="match status" value="1"/>
</dbReference>
<sequence length="137" mass="15717">MFICLEGIAGSGKTTQTKLLADYLKNVKKKEIFTSAVYEGERRKVVSDFMNASGIKLDQNAVMFLFQALHAAQYHEVKNALSINKTVIADRWRYSFFAHHVYQDTFGKNENLMFQLDLLAYRSLEPVSIPPKLRHSL</sequence>
<keyword evidence="3" id="KW-0067">ATP-binding</keyword>
<evidence type="ECO:0000256" key="2">
    <source>
        <dbReference type="ARBA" id="ARBA00022741"/>
    </source>
</evidence>
<gene>
    <name evidence="5" type="ORF">COV57_01865</name>
</gene>
<protein>
    <recommendedName>
        <fullName evidence="4">Thymidylate kinase-like domain-containing protein</fullName>
    </recommendedName>
</protein>
<reference evidence="5 6" key="1">
    <citation type="submission" date="2017-09" db="EMBL/GenBank/DDBJ databases">
        <title>Depth-based differentiation of microbial function through sediment-hosted aquifers and enrichment of novel symbionts in the deep terrestrial subsurface.</title>
        <authorList>
            <person name="Probst A.J."/>
            <person name="Ladd B."/>
            <person name="Jarett J.K."/>
            <person name="Geller-Mcgrath D.E."/>
            <person name="Sieber C.M."/>
            <person name="Emerson J.B."/>
            <person name="Anantharaman K."/>
            <person name="Thomas B.C."/>
            <person name="Malmstrom R."/>
            <person name="Stieglmeier M."/>
            <person name="Klingl A."/>
            <person name="Woyke T."/>
            <person name="Ryan C.M."/>
            <person name="Banfield J.F."/>
        </authorList>
    </citation>
    <scope>NUCLEOTIDE SEQUENCE [LARGE SCALE GENOMIC DNA]</scope>
    <source>
        <strain evidence="5">CG11_big_fil_rev_8_21_14_0_20_35_14</strain>
    </source>
</reference>
<dbReference type="GO" id="GO:0004798">
    <property type="term" value="F:dTMP kinase activity"/>
    <property type="evidence" value="ECO:0007669"/>
    <property type="project" value="TreeGrafter"/>
</dbReference>
<evidence type="ECO:0000313" key="6">
    <source>
        <dbReference type="Proteomes" id="UP000229893"/>
    </source>
</evidence>
<accession>A0A2H0N7M4</accession>
<name>A0A2H0N7M4_9BACT</name>
<comment type="caution">
    <text evidence="5">The sequence shown here is derived from an EMBL/GenBank/DDBJ whole genome shotgun (WGS) entry which is preliminary data.</text>
</comment>
<evidence type="ECO:0000256" key="1">
    <source>
        <dbReference type="ARBA" id="ARBA00009776"/>
    </source>
</evidence>
<dbReference type="GO" id="GO:0006233">
    <property type="term" value="P:dTDP biosynthetic process"/>
    <property type="evidence" value="ECO:0007669"/>
    <property type="project" value="TreeGrafter"/>
</dbReference>
<feature type="domain" description="Thymidylate kinase-like" evidence="4">
    <location>
        <begin position="5"/>
        <end position="102"/>
    </location>
</feature>
<dbReference type="PANTHER" id="PTHR10344:SF4">
    <property type="entry name" value="UMP-CMP KINASE 2, MITOCHONDRIAL"/>
    <property type="match status" value="1"/>
</dbReference>
<dbReference type="AlphaFoldDB" id="A0A2H0N7M4"/>
<dbReference type="GO" id="GO:0006227">
    <property type="term" value="P:dUDP biosynthetic process"/>
    <property type="evidence" value="ECO:0007669"/>
    <property type="project" value="TreeGrafter"/>
</dbReference>
<evidence type="ECO:0000259" key="4">
    <source>
        <dbReference type="Pfam" id="PF02223"/>
    </source>
</evidence>
<dbReference type="GO" id="GO:0005829">
    <property type="term" value="C:cytosol"/>
    <property type="evidence" value="ECO:0007669"/>
    <property type="project" value="TreeGrafter"/>
</dbReference>
<dbReference type="PANTHER" id="PTHR10344">
    <property type="entry name" value="THYMIDYLATE KINASE"/>
    <property type="match status" value="1"/>
</dbReference>
<dbReference type="InterPro" id="IPR039430">
    <property type="entry name" value="Thymidylate_kin-like_dom"/>
</dbReference>
<dbReference type="Proteomes" id="UP000229893">
    <property type="component" value="Unassembled WGS sequence"/>
</dbReference>
<dbReference type="Gene3D" id="3.40.50.300">
    <property type="entry name" value="P-loop containing nucleotide triphosphate hydrolases"/>
    <property type="match status" value="1"/>
</dbReference>
<keyword evidence="2" id="KW-0547">Nucleotide-binding</keyword>
<organism evidence="5 6">
    <name type="scientific">Candidatus Liptonbacteria bacterium CG11_big_fil_rev_8_21_14_0_20_35_14</name>
    <dbReference type="NCBI Taxonomy" id="1974634"/>
    <lineage>
        <taxon>Bacteria</taxon>
        <taxon>Candidatus Liptoniibacteriota</taxon>
    </lineage>
</organism>
<dbReference type="GO" id="GO:0006235">
    <property type="term" value="P:dTTP biosynthetic process"/>
    <property type="evidence" value="ECO:0007669"/>
    <property type="project" value="TreeGrafter"/>
</dbReference>
<evidence type="ECO:0000313" key="5">
    <source>
        <dbReference type="EMBL" id="PIR04902.1"/>
    </source>
</evidence>
<comment type="similarity">
    <text evidence="1">Belongs to the thymidylate kinase family.</text>
</comment>
<dbReference type="InterPro" id="IPR027417">
    <property type="entry name" value="P-loop_NTPase"/>
</dbReference>
<proteinExistence type="inferred from homology"/>